<reference evidence="2 3" key="1">
    <citation type="submission" date="2018-10" db="EMBL/GenBank/DDBJ databases">
        <title>Bacillus Keqinensis sp. nov., a moderately halophilic bacterium isolated from a saline-alkaline lake.</title>
        <authorList>
            <person name="Wang H."/>
        </authorList>
    </citation>
    <scope>NUCLEOTIDE SEQUENCE [LARGE SCALE GENOMIC DNA]</scope>
    <source>
        <strain evidence="2 3">KQ-3</strain>
    </source>
</reference>
<accession>A0A3M7TP31</accession>
<name>A0A3M7TP31_9BACI</name>
<evidence type="ECO:0000313" key="2">
    <source>
        <dbReference type="EMBL" id="RNA66886.1"/>
    </source>
</evidence>
<dbReference type="Proteomes" id="UP000278746">
    <property type="component" value="Unassembled WGS sequence"/>
</dbReference>
<dbReference type="EMBL" id="RHIB01000003">
    <property type="protein sequence ID" value="RNA66886.1"/>
    <property type="molecule type" value="Genomic_DNA"/>
</dbReference>
<organism evidence="2 3">
    <name type="scientific">Alteribacter keqinensis</name>
    <dbReference type="NCBI Taxonomy" id="2483800"/>
    <lineage>
        <taxon>Bacteria</taxon>
        <taxon>Bacillati</taxon>
        <taxon>Bacillota</taxon>
        <taxon>Bacilli</taxon>
        <taxon>Bacillales</taxon>
        <taxon>Bacillaceae</taxon>
        <taxon>Alteribacter</taxon>
    </lineage>
</organism>
<evidence type="ECO:0000256" key="1">
    <source>
        <dbReference type="SAM" id="MobiDB-lite"/>
    </source>
</evidence>
<feature type="compositionally biased region" description="Basic and acidic residues" evidence="1">
    <location>
        <begin position="18"/>
        <end position="27"/>
    </location>
</feature>
<feature type="region of interest" description="Disordered" evidence="1">
    <location>
        <begin position="1"/>
        <end position="49"/>
    </location>
</feature>
<proteinExistence type="predicted"/>
<dbReference type="OrthoDB" id="2454574at2"/>
<dbReference type="AlphaFoldDB" id="A0A3M7TP31"/>
<comment type="caution">
    <text evidence="2">The sequence shown here is derived from an EMBL/GenBank/DDBJ whole genome shotgun (WGS) entry which is preliminary data.</text>
</comment>
<gene>
    <name evidence="2" type="ORF">EBO34_16925</name>
</gene>
<keyword evidence="3" id="KW-1185">Reference proteome</keyword>
<protein>
    <submittedName>
        <fullName evidence="2">Uncharacterized protein</fullName>
    </submittedName>
</protein>
<evidence type="ECO:0000313" key="3">
    <source>
        <dbReference type="Proteomes" id="UP000278746"/>
    </source>
</evidence>
<sequence>MFSSDWAKSKARKKRDHAVRNNRRDSALSRGTVTGFSTHVRKNKTKKDALQRMDLKHKKRPGHQQGCVDDREFLFMVPVTTPILSKP</sequence>